<keyword evidence="6" id="KW-1185">Reference proteome</keyword>
<dbReference type="OrthoDB" id="538223at2759"/>
<evidence type="ECO:0000313" key="5">
    <source>
        <dbReference type="EMBL" id="KAF7504607.1"/>
    </source>
</evidence>
<dbReference type="InterPro" id="IPR001680">
    <property type="entry name" value="WD40_rpt"/>
</dbReference>
<name>A0A8H7ACH2_9EURO</name>
<dbReference type="PROSITE" id="PS50294">
    <property type="entry name" value="WD_REPEATS_REGION"/>
    <property type="match status" value="11"/>
</dbReference>
<accession>A0A8H7ACH2</accession>
<keyword evidence="1 3" id="KW-0853">WD repeat</keyword>
<dbReference type="InterPro" id="IPR020472">
    <property type="entry name" value="WD40_PAC1"/>
</dbReference>
<dbReference type="AlphaFoldDB" id="A0A8H7ACH2"/>
<evidence type="ECO:0000256" key="3">
    <source>
        <dbReference type="PROSITE-ProRule" id="PRU00221"/>
    </source>
</evidence>
<comment type="caution">
    <text evidence="5">The sequence shown here is derived from an EMBL/GenBank/DDBJ whole genome shotgun (WGS) entry which is preliminary data.</text>
</comment>
<dbReference type="InterPro" id="IPR019775">
    <property type="entry name" value="WD40_repeat_CS"/>
</dbReference>
<dbReference type="PANTHER" id="PTHR19848">
    <property type="entry name" value="WD40 REPEAT PROTEIN"/>
    <property type="match status" value="1"/>
</dbReference>
<feature type="repeat" description="WD" evidence="3">
    <location>
        <begin position="1087"/>
        <end position="1128"/>
    </location>
</feature>
<dbReference type="InterPro" id="IPR007111">
    <property type="entry name" value="NACHT_NTPase"/>
</dbReference>
<dbReference type="FunFam" id="3.40.50.300:FF:001638">
    <property type="entry name" value="NACHT and WD40 domain protein"/>
    <property type="match status" value="1"/>
</dbReference>
<dbReference type="Proteomes" id="UP000606974">
    <property type="component" value="Unassembled WGS sequence"/>
</dbReference>
<dbReference type="PRINTS" id="PR00320">
    <property type="entry name" value="GPROTEINBRPT"/>
</dbReference>
<feature type="domain" description="NACHT" evidence="4">
    <location>
        <begin position="88"/>
        <end position="311"/>
    </location>
</feature>
<dbReference type="PROSITE" id="PS50837">
    <property type="entry name" value="NACHT"/>
    <property type="match status" value="1"/>
</dbReference>
<feature type="repeat" description="WD" evidence="3">
    <location>
        <begin position="961"/>
        <end position="1002"/>
    </location>
</feature>
<protein>
    <recommendedName>
        <fullName evidence="4">NACHT domain-containing protein</fullName>
    </recommendedName>
</protein>
<keyword evidence="2" id="KW-0677">Repeat</keyword>
<dbReference type="SUPFAM" id="SSF52540">
    <property type="entry name" value="P-loop containing nucleoside triphosphate hydrolases"/>
    <property type="match status" value="1"/>
</dbReference>
<feature type="repeat" description="WD" evidence="3">
    <location>
        <begin position="744"/>
        <end position="785"/>
    </location>
</feature>
<dbReference type="Gene3D" id="2.130.10.10">
    <property type="entry name" value="YVTN repeat-like/Quinoprotein amine dehydrogenase"/>
    <property type="match status" value="5"/>
</dbReference>
<organism evidence="5 6">
    <name type="scientific">Endocarpon pusillum</name>
    <dbReference type="NCBI Taxonomy" id="364733"/>
    <lineage>
        <taxon>Eukaryota</taxon>
        <taxon>Fungi</taxon>
        <taxon>Dikarya</taxon>
        <taxon>Ascomycota</taxon>
        <taxon>Pezizomycotina</taxon>
        <taxon>Eurotiomycetes</taxon>
        <taxon>Chaetothyriomycetidae</taxon>
        <taxon>Verrucariales</taxon>
        <taxon>Verrucariaceae</taxon>
        <taxon>Endocarpon</taxon>
    </lineage>
</organism>
<feature type="repeat" description="WD" evidence="3">
    <location>
        <begin position="621"/>
        <end position="662"/>
    </location>
</feature>
<reference evidence="5" key="1">
    <citation type="submission" date="2020-02" db="EMBL/GenBank/DDBJ databases">
        <authorList>
            <person name="Palmer J.M."/>
        </authorList>
    </citation>
    <scope>NUCLEOTIDE SEQUENCE</scope>
    <source>
        <strain evidence="5">EPUS1.4</strain>
        <tissue evidence="5">Thallus</tissue>
    </source>
</reference>
<evidence type="ECO:0000256" key="2">
    <source>
        <dbReference type="ARBA" id="ARBA00022737"/>
    </source>
</evidence>
<dbReference type="SUPFAM" id="SSF50978">
    <property type="entry name" value="WD40 repeat-like"/>
    <property type="match status" value="2"/>
</dbReference>
<feature type="repeat" description="WD" evidence="3">
    <location>
        <begin position="663"/>
        <end position="704"/>
    </location>
</feature>
<dbReference type="Gene3D" id="3.40.50.300">
    <property type="entry name" value="P-loop containing nucleotide triphosphate hydrolases"/>
    <property type="match status" value="1"/>
</dbReference>
<feature type="repeat" description="WD" evidence="3">
    <location>
        <begin position="705"/>
        <end position="746"/>
    </location>
</feature>
<feature type="repeat" description="WD" evidence="3">
    <location>
        <begin position="919"/>
        <end position="960"/>
    </location>
</feature>
<evidence type="ECO:0000313" key="6">
    <source>
        <dbReference type="Proteomes" id="UP000606974"/>
    </source>
</evidence>
<dbReference type="CDD" id="cd00200">
    <property type="entry name" value="WD40"/>
    <property type="match status" value="2"/>
</dbReference>
<evidence type="ECO:0000256" key="1">
    <source>
        <dbReference type="ARBA" id="ARBA00022574"/>
    </source>
</evidence>
<feature type="repeat" description="WD" evidence="3">
    <location>
        <begin position="1045"/>
        <end position="1086"/>
    </location>
</feature>
<dbReference type="InterPro" id="IPR027417">
    <property type="entry name" value="P-loop_NTPase"/>
</dbReference>
<feature type="repeat" description="WD" evidence="3">
    <location>
        <begin position="877"/>
        <end position="918"/>
    </location>
</feature>
<dbReference type="PANTHER" id="PTHR19848:SF8">
    <property type="entry name" value="F-BOX AND WD REPEAT DOMAIN CONTAINING 7"/>
    <property type="match status" value="1"/>
</dbReference>
<gene>
    <name evidence="5" type="ORF">GJ744_002034</name>
</gene>
<dbReference type="InterPro" id="IPR015943">
    <property type="entry name" value="WD40/YVTN_repeat-like_dom_sf"/>
</dbReference>
<dbReference type="InterPro" id="IPR036322">
    <property type="entry name" value="WD40_repeat_dom_sf"/>
</dbReference>
<dbReference type="Pfam" id="PF00400">
    <property type="entry name" value="WD40"/>
    <property type="match status" value="12"/>
</dbReference>
<proteinExistence type="predicted"/>
<dbReference type="PROSITE" id="PS00678">
    <property type="entry name" value="WD_REPEATS_1"/>
    <property type="match status" value="6"/>
</dbReference>
<dbReference type="InterPro" id="IPR056884">
    <property type="entry name" value="NPHP3-like_N"/>
</dbReference>
<dbReference type="SMART" id="SM00320">
    <property type="entry name" value="WD40"/>
    <property type="match status" value="12"/>
</dbReference>
<evidence type="ECO:0000259" key="4">
    <source>
        <dbReference type="PROSITE" id="PS50837"/>
    </source>
</evidence>
<dbReference type="Pfam" id="PF24883">
    <property type="entry name" value="NPHP3_N"/>
    <property type="match status" value="1"/>
</dbReference>
<feature type="repeat" description="WD" evidence="3">
    <location>
        <begin position="842"/>
        <end position="876"/>
    </location>
</feature>
<dbReference type="EMBL" id="JAACFV010000132">
    <property type="protein sequence ID" value="KAF7504607.1"/>
    <property type="molecule type" value="Genomic_DNA"/>
</dbReference>
<feature type="repeat" description="WD" evidence="3">
    <location>
        <begin position="786"/>
        <end position="827"/>
    </location>
</feature>
<feature type="repeat" description="WD" evidence="3">
    <location>
        <begin position="1003"/>
        <end position="1044"/>
    </location>
</feature>
<dbReference type="PROSITE" id="PS50082">
    <property type="entry name" value="WD_REPEATS_2"/>
    <property type="match status" value="12"/>
</dbReference>
<sequence>MSKVMAHTSAQFYGANNQGVEVGLNSGTINYNINRIRDQECIQHLRVTDPRDDKDRIEDTKGGLLEEAYRWILENPDYQQWRYNEQNRLLWVKGDPGKGKTMLLCGIIDELNKSMAKTDLLSYFFCQATDSRLNSATAVLRGLIYLLIDQQPSLISYVQKKHDHGGKGLFEDTNSWVALSKIFTDILQDPSLSLNNTYLIIDALDECVADLQKLLDFIAKMSPGSSCVKWIVSSRNSSDIEEKLQRAGHKVRLSLELNAESVSTAVSIYIRHKVYQLACRKKYDNKTRDAILDHLSSNANDTFLWVALVCQNLENILRWDVLVRLKEFPPGLYPLYERMMVQLCNSNHTGLLKTILASIAAVYRPITLKELTSVVEMIEDIPGDLESLRQMVGLCGSFLIIREDIIYFVHQSAKDYLLEKASDMIFPFGIGDVHRIIFSRSLQVVSRTVKRDIYGLRELGYPIEQVKQPEPDPLAVSRYSCIYWIDHLLGWNADKYTTHKVDLKSERMIDEFLRNKYLYWLESLSLCRNMSHGVISMAKLECLLRGRANASALIELVRDARRFIMYHKQAIENTPQQTYTSALLFSPAGSLIRNINKKEEPKWITIKPDMEDKWSACLQTLEGHSSSVFSVAFSPDSARLASASDDRTVKIWDTGSGACLYTLEGYSSWVHLVAFSPDSARLASVSDNSTIKIWDIGSGTCLQTIRGHSSSVYSIAFSPDSAQLISALSGCIFKIWDTYNGVCLQTIKGNANSIAFSPDLAWLATISTDYTIEIWVINSNSCLQTLKGHSSVVYLIVFSPDSVQLASASDDNTVKIWDIGSGICLHTLKGYHGRDLYYGRSIYSVAFSPDSARLASASSNRTIKIWDIYNGICLQTLEGHSSSINSVAFSSDLAWLASVSSDRTIKIWDADNSTCLQTLKGHSDRVNSVAFSPDLAWLASASIDYTVKIWDAGSSICLQTLKGHSGWVNSVAFSPDSVRLASASNDHTVKIWYTDSNVCLQTLKGHSSWVNSVAFSSNLAQLASASNDRTVKIWDITSSICLQTFKGHSGWVNSVAFSPDSAWLVSASDDRTIKIWDTGNGICLQTLEGHSYSINSVAFSPDSAQLASASHDNTVKIWDADSGQCLQTLDIGKTLSNLSFDTTGSYLHTDIGTIIIKVSSASNILQRKTDPEIPQYQGAALSSDGTWITYNSEKLIWLPSEYRPSCSAISGKMIGIGTASGKVWIYHLSEPIISCVSDDRLARKSKQPEDHLVGKRTT</sequence>